<dbReference type="InterPro" id="IPR020846">
    <property type="entry name" value="MFS_dom"/>
</dbReference>
<keyword evidence="5 7" id="KW-0472">Membrane</keyword>
<keyword evidence="4 7" id="KW-1133">Transmembrane helix</keyword>
<feature type="transmembrane region" description="Helical" evidence="7">
    <location>
        <begin position="112"/>
        <end position="132"/>
    </location>
</feature>
<dbReference type="EMBL" id="FUWS01000006">
    <property type="protein sequence ID" value="SKA10060.1"/>
    <property type="molecule type" value="Genomic_DNA"/>
</dbReference>
<evidence type="ECO:0000256" key="2">
    <source>
        <dbReference type="ARBA" id="ARBA00022475"/>
    </source>
</evidence>
<dbReference type="GO" id="GO:0005886">
    <property type="term" value="C:plasma membrane"/>
    <property type="evidence" value="ECO:0007669"/>
    <property type="project" value="UniProtKB-SubCell"/>
</dbReference>
<keyword evidence="10" id="KW-1185">Reference proteome</keyword>
<feature type="transmembrane region" description="Helical" evidence="7">
    <location>
        <begin position="318"/>
        <end position="335"/>
    </location>
</feature>
<feature type="transmembrane region" description="Helical" evidence="7">
    <location>
        <begin position="374"/>
        <end position="398"/>
    </location>
</feature>
<keyword evidence="2" id="KW-1003">Cell membrane</keyword>
<evidence type="ECO:0000256" key="6">
    <source>
        <dbReference type="SAM" id="MobiDB-lite"/>
    </source>
</evidence>
<gene>
    <name evidence="9" type="ORF">SAMN02745673_02444</name>
</gene>
<evidence type="ECO:0000313" key="10">
    <source>
        <dbReference type="Proteomes" id="UP000190637"/>
    </source>
</evidence>
<dbReference type="AlphaFoldDB" id="A0A1T4R211"/>
<keyword evidence="3 7" id="KW-0812">Transmembrane</keyword>
<feature type="transmembrane region" description="Helical" evidence="7">
    <location>
        <begin position="79"/>
        <end position="100"/>
    </location>
</feature>
<proteinExistence type="predicted"/>
<dbReference type="CDD" id="cd06173">
    <property type="entry name" value="MFS_MefA_like"/>
    <property type="match status" value="1"/>
</dbReference>
<dbReference type="Pfam" id="PF07690">
    <property type="entry name" value="MFS_1"/>
    <property type="match status" value="1"/>
</dbReference>
<evidence type="ECO:0000256" key="5">
    <source>
        <dbReference type="ARBA" id="ARBA00023136"/>
    </source>
</evidence>
<feature type="transmembrane region" description="Helical" evidence="7">
    <location>
        <begin position="201"/>
        <end position="221"/>
    </location>
</feature>
<sequence length="443" mass="46108">MGNPRMRNRSSDTLRSGNGAAASPPSTAGGDTDWRTSYRQVMRTREFQALWLGHALSMVGNFLLTSLVTVLVYQQTSSAIAAGFTMSLTFLPQFIGGPLLSGLADLFPRRRVMIVSDIARGLFAASVGIPGLPLWCLWILMFCSVLPLVTFGAARAALMTEIVPGERYVAGSAIINITAQVGTLTGLVAGGAIAAVVDPHLAIMANGLTFLLSAVIIRLGVRARPAPAGTDSTRPGLWELTRDGGRLVFSDPRLRTLALFGWLAGFYMVPYGLANPLAAEAGGGSSAAGLLMAGPSIGAVVGGFVLTRLVSPDRRMWLLGPMAVATSLPLLAWLLSPPLWVMVLLLILSGSMGSYQFVANAAFVLCVPSGGRGLAFGLVAAGLQVAQGVGIIVAGFAVEFVGTHVTVALAGLSGVVGAFLLSAQWTPLARETITLMNRTETAG</sequence>
<evidence type="ECO:0000256" key="7">
    <source>
        <dbReference type="SAM" id="Phobius"/>
    </source>
</evidence>
<evidence type="ECO:0000256" key="1">
    <source>
        <dbReference type="ARBA" id="ARBA00004651"/>
    </source>
</evidence>
<dbReference type="InterPro" id="IPR036259">
    <property type="entry name" value="MFS_trans_sf"/>
</dbReference>
<feature type="domain" description="Major facilitator superfamily (MFS) profile" evidence="8">
    <location>
        <begin position="253"/>
        <end position="443"/>
    </location>
</feature>
<feature type="transmembrane region" description="Helical" evidence="7">
    <location>
        <begin position="404"/>
        <end position="423"/>
    </location>
</feature>
<dbReference type="PROSITE" id="PS50850">
    <property type="entry name" value="MFS"/>
    <property type="match status" value="1"/>
</dbReference>
<accession>A0A1T4R211</accession>
<dbReference type="PRINTS" id="PR01988">
    <property type="entry name" value="EXPORTERBACE"/>
</dbReference>
<feature type="transmembrane region" description="Helical" evidence="7">
    <location>
        <begin position="138"/>
        <end position="158"/>
    </location>
</feature>
<dbReference type="STRING" id="1122192.SAMN02745673_02444"/>
<dbReference type="PANTHER" id="PTHR23513:SF11">
    <property type="entry name" value="STAPHYLOFERRIN A TRANSPORTER"/>
    <property type="match status" value="1"/>
</dbReference>
<reference evidence="9 10" key="1">
    <citation type="submission" date="2017-02" db="EMBL/GenBank/DDBJ databases">
        <authorList>
            <person name="Peterson S.W."/>
        </authorList>
    </citation>
    <scope>NUCLEOTIDE SEQUENCE [LARGE SCALE GENOMIC DNA]</scope>
    <source>
        <strain evidence="9 10">DSM 45154</strain>
    </source>
</reference>
<comment type="subcellular location">
    <subcellularLocation>
        <location evidence="1">Cell membrane</location>
        <topology evidence="1">Multi-pass membrane protein</topology>
    </subcellularLocation>
</comment>
<feature type="transmembrane region" description="Helical" evidence="7">
    <location>
        <begin position="256"/>
        <end position="274"/>
    </location>
</feature>
<evidence type="ECO:0000256" key="4">
    <source>
        <dbReference type="ARBA" id="ARBA00022989"/>
    </source>
</evidence>
<feature type="transmembrane region" description="Helical" evidence="7">
    <location>
        <begin position="170"/>
        <end position="195"/>
    </location>
</feature>
<dbReference type="Gene3D" id="1.20.1250.20">
    <property type="entry name" value="MFS general substrate transporter like domains"/>
    <property type="match status" value="1"/>
</dbReference>
<dbReference type="InterPro" id="IPR022324">
    <property type="entry name" value="Bacilysin_exporter_BacE_put"/>
</dbReference>
<evidence type="ECO:0000256" key="3">
    <source>
        <dbReference type="ARBA" id="ARBA00022692"/>
    </source>
</evidence>
<dbReference type="PANTHER" id="PTHR23513">
    <property type="entry name" value="INTEGRAL MEMBRANE EFFLUX PROTEIN-RELATED"/>
    <property type="match status" value="1"/>
</dbReference>
<feature type="region of interest" description="Disordered" evidence="6">
    <location>
        <begin position="1"/>
        <end position="33"/>
    </location>
</feature>
<dbReference type="Proteomes" id="UP000190637">
    <property type="component" value="Unassembled WGS sequence"/>
</dbReference>
<name>A0A1T4R211_9ACTN</name>
<feature type="compositionally biased region" description="Low complexity" evidence="6">
    <location>
        <begin position="16"/>
        <end position="30"/>
    </location>
</feature>
<evidence type="ECO:0000313" key="9">
    <source>
        <dbReference type="EMBL" id="SKA10060.1"/>
    </source>
</evidence>
<feature type="transmembrane region" description="Helical" evidence="7">
    <location>
        <begin position="286"/>
        <end position="306"/>
    </location>
</feature>
<feature type="transmembrane region" description="Helical" evidence="7">
    <location>
        <begin position="341"/>
        <end position="367"/>
    </location>
</feature>
<dbReference type="SUPFAM" id="SSF103473">
    <property type="entry name" value="MFS general substrate transporter"/>
    <property type="match status" value="1"/>
</dbReference>
<dbReference type="InterPro" id="IPR011701">
    <property type="entry name" value="MFS"/>
</dbReference>
<evidence type="ECO:0000259" key="8">
    <source>
        <dbReference type="PROSITE" id="PS50850"/>
    </source>
</evidence>
<dbReference type="GO" id="GO:0022857">
    <property type="term" value="F:transmembrane transporter activity"/>
    <property type="evidence" value="ECO:0007669"/>
    <property type="project" value="InterPro"/>
</dbReference>
<protein>
    <submittedName>
        <fullName evidence="9">Predicted arabinose efflux permease, MFS family</fullName>
    </submittedName>
</protein>
<organism evidence="9 10">
    <name type="scientific">Marinactinospora thermotolerans DSM 45154</name>
    <dbReference type="NCBI Taxonomy" id="1122192"/>
    <lineage>
        <taxon>Bacteria</taxon>
        <taxon>Bacillati</taxon>
        <taxon>Actinomycetota</taxon>
        <taxon>Actinomycetes</taxon>
        <taxon>Streptosporangiales</taxon>
        <taxon>Nocardiopsidaceae</taxon>
        <taxon>Marinactinospora</taxon>
    </lineage>
</organism>
<feature type="transmembrane region" description="Helical" evidence="7">
    <location>
        <begin position="49"/>
        <end position="73"/>
    </location>
</feature>